<keyword evidence="3" id="KW-1185">Reference proteome</keyword>
<name>A0A225DTK4_9BACT</name>
<comment type="caution">
    <text evidence="2">The sequence shown here is derived from an EMBL/GenBank/DDBJ whole genome shotgun (WGS) entry which is preliminary data.</text>
</comment>
<dbReference type="Pfam" id="PF07238">
    <property type="entry name" value="PilZ"/>
    <property type="match status" value="1"/>
</dbReference>
<organism evidence="2 3">
    <name type="scientific">Fimbriiglobus ruber</name>
    <dbReference type="NCBI Taxonomy" id="1908690"/>
    <lineage>
        <taxon>Bacteria</taxon>
        <taxon>Pseudomonadati</taxon>
        <taxon>Planctomycetota</taxon>
        <taxon>Planctomycetia</taxon>
        <taxon>Gemmatales</taxon>
        <taxon>Gemmataceae</taxon>
        <taxon>Fimbriiglobus</taxon>
    </lineage>
</organism>
<proteinExistence type="predicted"/>
<dbReference type="InterPro" id="IPR009875">
    <property type="entry name" value="PilZ_domain"/>
</dbReference>
<sequence length="90" mass="9989">MIGLVWNISETGVSMLLGNPPEPGEVRPAVLAHEDADDGLPVWLRVVHVRQMSTGDYQIGAEFDKRLTEDEVNQFLIPPAKEDRPLPEKG</sequence>
<accession>A0A225DTK4</accession>
<dbReference type="GO" id="GO:0035438">
    <property type="term" value="F:cyclic-di-GMP binding"/>
    <property type="evidence" value="ECO:0007669"/>
    <property type="project" value="InterPro"/>
</dbReference>
<gene>
    <name evidence="2" type="ORF">FRUB_05428</name>
</gene>
<dbReference type="AlphaFoldDB" id="A0A225DTK4"/>
<evidence type="ECO:0000313" key="3">
    <source>
        <dbReference type="Proteomes" id="UP000214646"/>
    </source>
</evidence>
<reference evidence="3" key="1">
    <citation type="submission" date="2017-06" db="EMBL/GenBank/DDBJ databases">
        <title>Genome analysis of Fimbriiglobus ruber SP5, the first member of the order Planctomycetales with confirmed chitinolytic capability.</title>
        <authorList>
            <person name="Ravin N.V."/>
            <person name="Rakitin A.L."/>
            <person name="Ivanova A.A."/>
            <person name="Beletsky A.V."/>
            <person name="Kulichevskaya I.S."/>
            <person name="Mardanov A.V."/>
            <person name="Dedysh S.N."/>
        </authorList>
    </citation>
    <scope>NUCLEOTIDE SEQUENCE [LARGE SCALE GENOMIC DNA]</scope>
    <source>
        <strain evidence="3">SP5</strain>
    </source>
</reference>
<dbReference type="EMBL" id="NIDE01000008">
    <property type="protein sequence ID" value="OWK40509.1"/>
    <property type="molecule type" value="Genomic_DNA"/>
</dbReference>
<feature type="domain" description="PilZ" evidence="1">
    <location>
        <begin position="7"/>
        <end position="74"/>
    </location>
</feature>
<protein>
    <recommendedName>
        <fullName evidence="1">PilZ domain-containing protein</fullName>
    </recommendedName>
</protein>
<dbReference type="Proteomes" id="UP000214646">
    <property type="component" value="Unassembled WGS sequence"/>
</dbReference>
<evidence type="ECO:0000259" key="1">
    <source>
        <dbReference type="Pfam" id="PF07238"/>
    </source>
</evidence>
<evidence type="ECO:0000313" key="2">
    <source>
        <dbReference type="EMBL" id="OWK40509.1"/>
    </source>
</evidence>